<evidence type="ECO:0000313" key="2">
    <source>
        <dbReference type="Proteomes" id="UP001202328"/>
    </source>
</evidence>
<organism evidence="1 2">
    <name type="scientific">Papaver atlanticum</name>
    <dbReference type="NCBI Taxonomy" id="357466"/>
    <lineage>
        <taxon>Eukaryota</taxon>
        <taxon>Viridiplantae</taxon>
        <taxon>Streptophyta</taxon>
        <taxon>Embryophyta</taxon>
        <taxon>Tracheophyta</taxon>
        <taxon>Spermatophyta</taxon>
        <taxon>Magnoliopsida</taxon>
        <taxon>Ranunculales</taxon>
        <taxon>Papaveraceae</taxon>
        <taxon>Papaveroideae</taxon>
        <taxon>Papaver</taxon>
    </lineage>
</organism>
<sequence length="90" mass="10432">MKEHRCILSCGTVEQNISGCKDYETGAEMFEKSMLYVPHNVENKILRTKCFRVLSLCHLAALLQFDRAQEYITEREKLQPNIVCAFFKAT</sequence>
<dbReference type="EMBL" id="JAJJMB010001096">
    <property type="protein sequence ID" value="KAI3958668.1"/>
    <property type="molecule type" value="Genomic_DNA"/>
</dbReference>
<proteinExistence type="predicted"/>
<dbReference type="GO" id="GO:0090173">
    <property type="term" value="P:regulation of synaptonemal complex assembly"/>
    <property type="evidence" value="ECO:0007669"/>
    <property type="project" value="InterPro"/>
</dbReference>
<dbReference type="AlphaFoldDB" id="A0AAD4TJ86"/>
<name>A0AAD4TJ86_9MAGN</name>
<protein>
    <submittedName>
        <fullName evidence="1">Uncharacterized protein</fullName>
    </submittedName>
</protein>
<dbReference type="Proteomes" id="UP001202328">
    <property type="component" value="Unassembled WGS sequence"/>
</dbReference>
<accession>A0AAD4TJ86</accession>
<reference evidence="1" key="1">
    <citation type="submission" date="2022-04" db="EMBL/GenBank/DDBJ databases">
        <title>A functionally conserved STORR gene fusion in Papaver species that diverged 16.8 million years ago.</title>
        <authorList>
            <person name="Catania T."/>
        </authorList>
    </citation>
    <scope>NUCLEOTIDE SEQUENCE</scope>
    <source>
        <strain evidence="1">S-188037</strain>
    </source>
</reference>
<keyword evidence="2" id="KW-1185">Reference proteome</keyword>
<comment type="caution">
    <text evidence="1">The sequence shown here is derived from an EMBL/GenBank/DDBJ whole genome shotgun (WGS) entry which is preliminary data.</text>
</comment>
<evidence type="ECO:0000313" key="1">
    <source>
        <dbReference type="EMBL" id="KAI3958668.1"/>
    </source>
</evidence>
<dbReference type="InterPro" id="IPR039057">
    <property type="entry name" value="Spo22/ZIP4"/>
</dbReference>
<dbReference type="PANTHER" id="PTHR40375:SF2">
    <property type="entry name" value="SPORULATION-SPECIFIC PROTEIN 22"/>
    <property type="match status" value="1"/>
</dbReference>
<gene>
    <name evidence="1" type="ORF">MKW98_030333</name>
</gene>
<dbReference type="PANTHER" id="PTHR40375">
    <property type="entry name" value="SPORULATION-SPECIFIC PROTEIN 22"/>
    <property type="match status" value="1"/>
</dbReference>